<dbReference type="Pfam" id="PF00096">
    <property type="entry name" value="zf-C2H2"/>
    <property type="match status" value="5"/>
</dbReference>
<dbReference type="EMBL" id="WNYA01000060">
    <property type="protein sequence ID" value="KAG8550340.1"/>
    <property type="molecule type" value="Genomic_DNA"/>
</dbReference>
<dbReference type="GO" id="GO:0000978">
    <property type="term" value="F:RNA polymerase II cis-regulatory region sequence-specific DNA binding"/>
    <property type="evidence" value="ECO:0007669"/>
    <property type="project" value="TreeGrafter"/>
</dbReference>
<evidence type="ECO:0000256" key="5">
    <source>
        <dbReference type="ARBA" id="ARBA00022737"/>
    </source>
</evidence>
<keyword evidence="5" id="KW-0677">Repeat</keyword>
<dbReference type="InterPro" id="IPR013087">
    <property type="entry name" value="Znf_C2H2_type"/>
</dbReference>
<proteinExistence type="inferred from homology"/>
<keyword evidence="8" id="KW-0805">Transcription regulation</keyword>
<sequence length="375" mass="42430">MEPSNSVTQEMNNEQKLLQLTNRIVHLLTGEVWEYLEGLKNLCKDDTEPLTLSDGSARNAPKEDEDPQQDGQVEDLIDIKVEVLEEEEEVYEKNDDECNEGTSSAISPGYKHYKGDENPILSANCDLKENDLAMVSEALLPGGVDVLFDSSIHRRSVPNTKYTDGRCTSHTCSNLFPCYDCLAKTSSLPPPPPPKTIPTGKRPFSCSVCGKCFSKKFNLVRHQIIHTGEKPFACPDCGKRFKTKSDVVKHKKTHTGERPFSCIECGKRFSGKSNLLYHQLIHTGEKPFPCSECGKCFTRKQQLLVHQRTHTGEKPFQCVQCRRSFSNKCDLVFHEKTHTGERPFTCSHCGKSFIRKFRLVNHLKTCGQQESQVWK</sequence>
<keyword evidence="4" id="KW-0479">Metal-binding</keyword>
<feature type="domain" description="C2H2-type" evidence="14">
    <location>
        <begin position="344"/>
        <end position="371"/>
    </location>
</feature>
<feature type="region of interest" description="Disordered" evidence="13">
    <location>
        <begin position="50"/>
        <end position="72"/>
    </location>
</feature>
<evidence type="ECO:0000256" key="11">
    <source>
        <dbReference type="ARBA" id="ARBA00023242"/>
    </source>
</evidence>
<evidence type="ECO:0000256" key="7">
    <source>
        <dbReference type="ARBA" id="ARBA00022833"/>
    </source>
</evidence>
<dbReference type="GO" id="GO:0008270">
    <property type="term" value="F:zinc ion binding"/>
    <property type="evidence" value="ECO:0007669"/>
    <property type="project" value="UniProtKB-KW"/>
</dbReference>
<evidence type="ECO:0000256" key="13">
    <source>
        <dbReference type="SAM" id="MobiDB-lite"/>
    </source>
</evidence>
<keyword evidence="10" id="KW-0804">Transcription</keyword>
<dbReference type="PANTHER" id="PTHR23235:SF178">
    <property type="entry name" value="C2H2-TYPE DOMAIN-CONTAINING PROTEIN-RELATED"/>
    <property type="match status" value="1"/>
</dbReference>
<dbReference type="PANTHER" id="PTHR23235">
    <property type="entry name" value="KRUEPPEL-LIKE TRANSCRIPTION FACTOR"/>
    <property type="match status" value="1"/>
</dbReference>
<feature type="domain" description="C2H2-type" evidence="14">
    <location>
        <begin position="260"/>
        <end position="287"/>
    </location>
</feature>
<keyword evidence="16" id="KW-1185">Reference proteome</keyword>
<evidence type="ECO:0000259" key="14">
    <source>
        <dbReference type="PROSITE" id="PS50157"/>
    </source>
</evidence>
<feature type="domain" description="C2H2-type" evidence="14">
    <location>
        <begin position="204"/>
        <end position="231"/>
    </location>
</feature>
<evidence type="ECO:0000256" key="3">
    <source>
        <dbReference type="ARBA" id="ARBA00006991"/>
    </source>
</evidence>
<comment type="caution">
    <text evidence="15">The sequence shown here is derived from an EMBL/GenBank/DDBJ whole genome shotgun (WGS) entry which is preliminary data.</text>
</comment>
<keyword evidence="7" id="KW-0862">Zinc</keyword>
<keyword evidence="11" id="KW-0539">Nucleus</keyword>
<dbReference type="PROSITE" id="PS50157">
    <property type="entry name" value="ZINC_FINGER_C2H2_2"/>
    <property type="match status" value="6"/>
</dbReference>
<feature type="domain" description="C2H2-type" evidence="14">
    <location>
        <begin position="288"/>
        <end position="315"/>
    </location>
</feature>
<protein>
    <recommendedName>
        <fullName evidence="14">C2H2-type domain-containing protein</fullName>
    </recommendedName>
</protein>
<accession>A0AAV6ZLX0</accession>
<evidence type="ECO:0000313" key="16">
    <source>
        <dbReference type="Proteomes" id="UP000824782"/>
    </source>
</evidence>
<feature type="domain" description="C2H2-type" evidence="14">
    <location>
        <begin position="232"/>
        <end position="259"/>
    </location>
</feature>
<keyword evidence="6 12" id="KW-0863">Zinc-finger</keyword>
<dbReference type="FunFam" id="3.30.160.60:FF:002343">
    <property type="entry name" value="Zinc finger protein 33A"/>
    <property type="match status" value="2"/>
</dbReference>
<gene>
    <name evidence="15" type="ORF">GDO81_026438</name>
</gene>
<evidence type="ECO:0000256" key="10">
    <source>
        <dbReference type="ARBA" id="ARBA00023163"/>
    </source>
</evidence>
<comment type="function">
    <text evidence="1">May be involved in transcriptional regulation.</text>
</comment>
<dbReference type="GO" id="GO:0000981">
    <property type="term" value="F:DNA-binding transcription factor activity, RNA polymerase II-specific"/>
    <property type="evidence" value="ECO:0007669"/>
    <property type="project" value="TreeGrafter"/>
</dbReference>
<feature type="domain" description="C2H2-type" evidence="14">
    <location>
        <begin position="316"/>
        <end position="343"/>
    </location>
</feature>
<evidence type="ECO:0000256" key="6">
    <source>
        <dbReference type="ARBA" id="ARBA00022771"/>
    </source>
</evidence>
<dbReference type="AlphaFoldDB" id="A0AAV6ZLX0"/>
<dbReference type="InterPro" id="IPR036236">
    <property type="entry name" value="Znf_C2H2_sf"/>
</dbReference>
<name>A0AAV6ZLX0_ENGPU</name>
<reference evidence="15" key="1">
    <citation type="thesis" date="2020" institute="ProQuest LLC" country="789 East Eisenhower Parkway, Ann Arbor, MI, USA">
        <title>Comparative Genomics and Chromosome Evolution.</title>
        <authorList>
            <person name="Mudd A.B."/>
        </authorList>
    </citation>
    <scope>NUCLEOTIDE SEQUENCE</scope>
    <source>
        <strain evidence="15">237g6f4</strain>
        <tissue evidence="15">Blood</tissue>
    </source>
</reference>
<dbReference type="EMBL" id="WNYA01000060">
    <property type="protein sequence ID" value="KAG8550339.1"/>
    <property type="molecule type" value="Genomic_DNA"/>
</dbReference>
<dbReference type="PROSITE" id="PS00028">
    <property type="entry name" value="ZINC_FINGER_C2H2_1"/>
    <property type="match status" value="5"/>
</dbReference>
<dbReference type="FunFam" id="3.30.160.60:FF:002716">
    <property type="entry name" value="Zinc finger protein 212"/>
    <property type="match status" value="1"/>
</dbReference>
<evidence type="ECO:0000256" key="2">
    <source>
        <dbReference type="ARBA" id="ARBA00004123"/>
    </source>
</evidence>
<comment type="similarity">
    <text evidence="3">Belongs to the krueppel C2H2-type zinc-finger protein family.</text>
</comment>
<organism evidence="15 16">
    <name type="scientific">Engystomops pustulosus</name>
    <name type="common">Tungara frog</name>
    <name type="synonym">Physalaemus pustulosus</name>
    <dbReference type="NCBI Taxonomy" id="76066"/>
    <lineage>
        <taxon>Eukaryota</taxon>
        <taxon>Metazoa</taxon>
        <taxon>Chordata</taxon>
        <taxon>Craniata</taxon>
        <taxon>Vertebrata</taxon>
        <taxon>Euteleostomi</taxon>
        <taxon>Amphibia</taxon>
        <taxon>Batrachia</taxon>
        <taxon>Anura</taxon>
        <taxon>Neobatrachia</taxon>
        <taxon>Hyloidea</taxon>
        <taxon>Leptodactylidae</taxon>
        <taxon>Leiuperinae</taxon>
        <taxon>Engystomops</taxon>
    </lineage>
</organism>
<evidence type="ECO:0000256" key="9">
    <source>
        <dbReference type="ARBA" id="ARBA00023125"/>
    </source>
</evidence>
<evidence type="ECO:0000256" key="1">
    <source>
        <dbReference type="ARBA" id="ARBA00003767"/>
    </source>
</evidence>
<dbReference type="FunFam" id="3.30.160.60:FF:001325">
    <property type="entry name" value="zinc finger protein 200"/>
    <property type="match status" value="1"/>
</dbReference>
<feature type="region of interest" description="Disordered" evidence="13">
    <location>
        <begin position="91"/>
        <end position="110"/>
    </location>
</feature>
<dbReference type="Gene3D" id="3.30.160.60">
    <property type="entry name" value="Classic Zinc Finger"/>
    <property type="match status" value="6"/>
</dbReference>
<evidence type="ECO:0000256" key="8">
    <source>
        <dbReference type="ARBA" id="ARBA00023015"/>
    </source>
</evidence>
<evidence type="ECO:0000256" key="12">
    <source>
        <dbReference type="PROSITE-ProRule" id="PRU00042"/>
    </source>
</evidence>
<dbReference type="SUPFAM" id="SSF57667">
    <property type="entry name" value="beta-beta-alpha zinc fingers"/>
    <property type="match status" value="3"/>
</dbReference>
<evidence type="ECO:0000313" key="15">
    <source>
        <dbReference type="EMBL" id="KAG8550339.1"/>
    </source>
</evidence>
<comment type="subcellular location">
    <subcellularLocation>
        <location evidence="2">Nucleus</location>
    </subcellularLocation>
</comment>
<dbReference type="FunFam" id="3.30.160.60:FF:001007">
    <property type="entry name" value="Zinc finger protein 1184"/>
    <property type="match status" value="1"/>
</dbReference>
<dbReference type="EMBL" id="WNYA01000060">
    <property type="protein sequence ID" value="KAG8550342.1"/>
    <property type="molecule type" value="Genomic_DNA"/>
</dbReference>
<keyword evidence="9" id="KW-0238">DNA-binding</keyword>
<evidence type="ECO:0000256" key="4">
    <source>
        <dbReference type="ARBA" id="ARBA00022723"/>
    </source>
</evidence>
<dbReference type="EMBL" id="WNYA01000060">
    <property type="protein sequence ID" value="KAG8550341.1"/>
    <property type="molecule type" value="Genomic_DNA"/>
</dbReference>
<dbReference type="Proteomes" id="UP000824782">
    <property type="component" value="Unassembled WGS sequence"/>
</dbReference>
<dbReference type="SMART" id="SM00355">
    <property type="entry name" value="ZnF_C2H2"/>
    <property type="match status" value="6"/>
</dbReference>
<dbReference type="GO" id="GO:0005634">
    <property type="term" value="C:nucleus"/>
    <property type="evidence" value="ECO:0007669"/>
    <property type="project" value="UniProtKB-SubCell"/>
</dbReference>
<dbReference type="FunFam" id="3.30.160.60:FF:000812">
    <property type="entry name" value="zinc finger protein 23 isoform X2"/>
    <property type="match status" value="1"/>
</dbReference>
<feature type="compositionally biased region" description="Acidic residues" evidence="13">
    <location>
        <begin position="63"/>
        <end position="72"/>
    </location>
</feature>